<keyword evidence="1" id="KW-0812">Transmembrane</keyword>
<evidence type="ECO:0000256" key="1">
    <source>
        <dbReference type="SAM" id="Phobius"/>
    </source>
</evidence>
<evidence type="ECO:0000313" key="2">
    <source>
        <dbReference type="EMBL" id="QFG74577.1"/>
    </source>
</evidence>
<proteinExistence type="predicted"/>
<accession>A0A5J6VLN1</accession>
<dbReference type="EMBL" id="MN448289">
    <property type="protein sequence ID" value="QFG74577.1"/>
    <property type="molecule type" value="Genomic_DNA"/>
</dbReference>
<keyword evidence="1" id="KW-1133">Transmembrane helix</keyword>
<keyword evidence="1" id="KW-0472">Membrane</keyword>
<protein>
    <submittedName>
        <fullName evidence="2">Uncharacterized protein</fullName>
    </submittedName>
</protein>
<sequence>MLSDFDSNFDIKKIISNNLTINLIYNVSTKKISKKEIKVNPTSGKVEDTPLIELGNLKVIDSPIKLQNIMKLPDHVNHYILTKDIDMSSYSCSMIKNFNGIFISLNNSTIKNIKIKIDQRTNVGIFDILKPNAVLIGINLSECIFLSSTINDLSIGSVCGLNEGIIYECDIDNILIYGYKDSDSLSKTKIISGGICGINKNTIVNCNIKQKNIIISKIKGNTTNNSILSGGICGLNEFKLVNCSVLQNNIVLSISYTNKSECLSGLLCALNKLTLTKCNSGSNNLINSYNYHIFNDNNNVLASGMVGFNEGLIDDCSIGSNNIINISTKVKNYKIRNDIVDGYNKCTGKINKLSYDNIKLAEFNILGKNSGQDVKRINIYSDASDVTKVVTHRYHDICNCDKIEIWEPEWNNWRIQLINLIEHFGFNIDDDIIVKYFTDLPVTIYFYKDKNNKYVINNNNLFRKFIYDKLQDEIKDNYILKEQYEFFTLDNVKNSLLHIIIIVIILILCINL</sequence>
<reference evidence="2" key="1">
    <citation type="journal article" date="2019" name="Philos. Trans. R. Soc. Lond., B, Biol. Sci.">
        <title>Targeted metagenomic recovery of four divergent viruses reveals shared and distinctive characteristics of giant viruses of marine eukaryotes.</title>
        <authorList>
            <person name="Needham D.M."/>
            <person name="Poirier C."/>
            <person name="Hehenberger E."/>
            <person name="Jimenez V."/>
            <person name="Swalwell J.E."/>
            <person name="Santoro A.E."/>
            <person name="Worden A.Z."/>
        </authorList>
    </citation>
    <scope>NUCLEOTIDE SEQUENCE</scope>
    <source>
        <strain evidence="2">MPacV-611</strain>
    </source>
</reference>
<feature type="transmembrane region" description="Helical" evidence="1">
    <location>
        <begin position="495"/>
        <end position="511"/>
    </location>
</feature>
<organism evidence="2">
    <name type="scientific">Megaviridae environmental sample</name>
    <dbReference type="NCBI Taxonomy" id="1737588"/>
    <lineage>
        <taxon>Viruses</taxon>
        <taxon>Varidnaviria</taxon>
        <taxon>Bamfordvirae</taxon>
        <taxon>Nucleocytoviricota</taxon>
        <taxon>Megaviricetes</taxon>
        <taxon>Imitervirales</taxon>
        <taxon>Mimiviridae</taxon>
        <taxon>environmental samples</taxon>
    </lineage>
</organism>
<name>A0A5J6VLN1_9VIRU</name>